<dbReference type="GO" id="GO:0004140">
    <property type="term" value="F:dephospho-CoA kinase activity"/>
    <property type="evidence" value="ECO:0007669"/>
    <property type="project" value="InterPro"/>
</dbReference>
<organism evidence="3">
    <name type="scientific">freshwater metagenome</name>
    <dbReference type="NCBI Taxonomy" id="449393"/>
    <lineage>
        <taxon>unclassified sequences</taxon>
        <taxon>metagenomes</taxon>
        <taxon>ecological metagenomes</taxon>
    </lineage>
</organism>
<gene>
    <name evidence="3" type="ORF">UFOPK1353_00366</name>
    <name evidence="4" type="ORF">UFOPK1826_00040</name>
</gene>
<reference evidence="3" key="1">
    <citation type="submission" date="2020-05" db="EMBL/GenBank/DDBJ databases">
        <authorList>
            <person name="Chiriac C."/>
            <person name="Salcher M."/>
            <person name="Ghai R."/>
            <person name="Kavagutti S V."/>
        </authorList>
    </citation>
    <scope>NUCLEOTIDE SEQUENCE</scope>
</reference>
<dbReference type="AlphaFoldDB" id="A0A6J6B0E8"/>
<dbReference type="NCBIfam" id="TIGR00152">
    <property type="entry name" value="dephospho-CoA kinase"/>
    <property type="match status" value="1"/>
</dbReference>
<dbReference type="PANTHER" id="PTHR10695:SF46">
    <property type="entry name" value="BIFUNCTIONAL COENZYME A SYNTHASE-RELATED"/>
    <property type="match status" value="1"/>
</dbReference>
<dbReference type="PROSITE" id="PS51219">
    <property type="entry name" value="DPCK"/>
    <property type="match status" value="1"/>
</dbReference>
<evidence type="ECO:0000256" key="2">
    <source>
        <dbReference type="ARBA" id="ARBA00022840"/>
    </source>
</evidence>
<dbReference type="InterPro" id="IPR027417">
    <property type="entry name" value="P-loop_NTPase"/>
</dbReference>
<dbReference type="HAMAP" id="MF_00376">
    <property type="entry name" value="Dephospho_CoA_kinase"/>
    <property type="match status" value="1"/>
</dbReference>
<keyword evidence="2" id="KW-0067">ATP-binding</keyword>
<dbReference type="InterPro" id="IPR001977">
    <property type="entry name" value="Depp_CoAkinase"/>
</dbReference>
<sequence>MILIGLTGGIGCGKSEVSRLLEKRGAVIVDADLIVRELQQPGGEIFLRMVEMFGEKVVATDGSLNRAAVANEVFKDADLLKKLNSLIHPVVRRVMNERVESHRATDKIVILDIPLLVENPREGLDGVLVVDLDPQTAIERIVSQRNMSIDDAKARVSAQSTREQRLAIADHVVDNSGDRDALAIQVDVAWSWITSLK</sequence>
<evidence type="ECO:0000256" key="1">
    <source>
        <dbReference type="ARBA" id="ARBA00022741"/>
    </source>
</evidence>
<dbReference type="Gene3D" id="3.40.50.300">
    <property type="entry name" value="P-loop containing nucleotide triphosphate hydrolases"/>
    <property type="match status" value="1"/>
</dbReference>
<dbReference type="EMBL" id="CAEZSE010000040">
    <property type="protein sequence ID" value="CAB4531759.1"/>
    <property type="molecule type" value="Genomic_DNA"/>
</dbReference>
<dbReference type="PANTHER" id="PTHR10695">
    <property type="entry name" value="DEPHOSPHO-COA KINASE-RELATED"/>
    <property type="match status" value="1"/>
</dbReference>
<keyword evidence="1" id="KW-0547">Nucleotide-binding</keyword>
<dbReference type="EMBL" id="CAEZUN010000003">
    <property type="protein sequence ID" value="CAB4590727.1"/>
    <property type="molecule type" value="Genomic_DNA"/>
</dbReference>
<dbReference type="SUPFAM" id="SSF52540">
    <property type="entry name" value="P-loop containing nucleoside triphosphate hydrolases"/>
    <property type="match status" value="1"/>
</dbReference>
<name>A0A6J6B0E8_9ZZZZ</name>
<dbReference type="GO" id="GO:0015937">
    <property type="term" value="P:coenzyme A biosynthetic process"/>
    <property type="evidence" value="ECO:0007669"/>
    <property type="project" value="InterPro"/>
</dbReference>
<protein>
    <submittedName>
        <fullName evidence="3">Unannotated protein</fullName>
    </submittedName>
</protein>
<dbReference type="GO" id="GO:0005524">
    <property type="term" value="F:ATP binding"/>
    <property type="evidence" value="ECO:0007669"/>
    <property type="project" value="UniProtKB-KW"/>
</dbReference>
<evidence type="ECO:0000313" key="4">
    <source>
        <dbReference type="EMBL" id="CAB4590727.1"/>
    </source>
</evidence>
<dbReference type="CDD" id="cd02022">
    <property type="entry name" value="DPCK"/>
    <property type="match status" value="1"/>
</dbReference>
<evidence type="ECO:0000313" key="3">
    <source>
        <dbReference type="EMBL" id="CAB4531759.1"/>
    </source>
</evidence>
<dbReference type="Pfam" id="PF01121">
    <property type="entry name" value="CoaE"/>
    <property type="match status" value="1"/>
</dbReference>
<proteinExistence type="inferred from homology"/>
<accession>A0A6J6B0E8</accession>